<keyword evidence="2" id="KW-1185">Reference proteome</keyword>
<dbReference type="OrthoDB" id="6887552at2"/>
<accession>A0A1H0XZ91</accession>
<dbReference type="EMBL" id="FNKJ01000002">
    <property type="protein sequence ID" value="SDQ08208.1"/>
    <property type="molecule type" value="Genomic_DNA"/>
</dbReference>
<proteinExistence type="predicted"/>
<evidence type="ECO:0000313" key="1">
    <source>
        <dbReference type="EMBL" id="SDQ08208.1"/>
    </source>
</evidence>
<evidence type="ECO:0000313" key="2">
    <source>
        <dbReference type="Proteomes" id="UP000199570"/>
    </source>
</evidence>
<gene>
    <name evidence="1" type="ORF">SAMN04490195_0294</name>
</gene>
<protein>
    <submittedName>
        <fullName evidence="1">Uncharacterized protein</fullName>
    </submittedName>
</protein>
<dbReference type="Proteomes" id="UP000199570">
    <property type="component" value="Unassembled WGS sequence"/>
</dbReference>
<dbReference type="AlphaFoldDB" id="A0A1H0XZ91"/>
<organism evidence="1 2">
    <name type="scientific">Pseudomonas moorei</name>
    <dbReference type="NCBI Taxonomy" id="395599"/>
    <lineage>
        <taxon>Bacteria</taxon>
        <taxon>Pseudomonadati</taxon>
        <taxon>Pseudomonadota</taxon>
        <taxon>Gammaproteobacteria</taxon>
        <taxon>Pseudomonadales</taxon>
        <taxon>Pseudomonadaceae</taxon>
        <taxon>Pseudomonas</taxon>
    </lineage>
</organism>
<dbReference type="RefSeq" id="WP_090316246.1">
    <property type="nucleotide sequence ID" value="NZ_FNKJ01000002.1"/>
</dbReference>
<sequence length="108" mass="12385">MEELNIERVRAMLHARLSGRGINVDKVYVNGINKLDEPLVTYSQTLVWAFLLQLQDRETPYFEGEHLGLFSEPYTFDPDFRFKGLDFDELNRMGVDIAQVFLGGSVNG</sequence>
<name>A0A1H0XZ91_9PSED</name>
<reference evidence="2" key="1">
    <citation type="submission" date="2016-10" db="EMBL/GenBank/DDBJ databases">
        <authorList>
            <person name="Varghese N."/>
            <person name="Submissions S."/>
        </authorList>
    </citation>
    <scope>NUCLEOTIDE SEQUENCE [LARGE SCALE GENOMIC DNA]</scope>
    <source>
        <strain evidence="2">BS3775</strain>
    </source>
</reference>